<dbReference type="NCBIfam" id="TIGR00254">
    <property type="entry name" value="GGDEF"/>
    <property type="match status" value="1"/>
</dbReference>
<dbReference type="RefSeq" id="WP_221234446.1">
    <property type="nucleotide sequence ID" value="NZ_JACIJK010000001.1"/>
</dbReference>
<dbReference type="InterPro" id="IPR043128">
    <property type="entry name" value="Rev_trsase/Diguanyl_cyclase"/>
</dbReference>
<evidence type="ECO:0000256" key="2">
    <source>
        <dbReference type="ARBA" id="ARBA00034247"/>
    </source>
</evidence>
<reference evidence="4 5" key="1">
    <citation type="submission" date="2020-08" db="EMBL/GenBank/DDBJ databases">
        <title>Genomic Encyclopedia of Type Strains, Phase IV (KMG-IV): sequencing the most valuable type-strain genomes for metagenomic binning, comparative biology and taxonomic classification.</title>
        <authorList>
            <person name="Goeker M."/>
        </authorList>
    </citation>
    <scope>NUCLEOTIDE SEQUENCE [LARGE SCALE GENOMIC DNA]</scope>
    <source>
        <strain evidence="4 5">DSM 100044</strain>
    </source>
</reference>
<dbReference type="InterPro" id="IPR003018">
    <property type="entry name" value="GAF"/>
</dbReference>
<dbReference type="InterPro" id="IPR050469">
    <property type="entry name" value="Diguanylate_Cyclase"/>
</dbReference>
<dbReference type="AlphaFoldDB" id="A0A7W9B9S1"/>
<protein>
    <recommendedName>
        <fullName evidence="1">diguanylate cyclase</fullName>
        <ecNumber evidence="1">2.7.7.65</ecNumber>
    </recommendedName>
</protein>
<gene>
    <name evidence="4" type="ORF">FHS94_000019</name>
</gene>
<organism evidence="4 5">
    <name type="scientific">Sphingomonas aerophila</name>
    <dbReference type="NCBI Taxonomy" id="1344948"/>
    <lineage>
        <taxon>Bacteria</taxon>
        <taxon>Pseudomonadati</taxon>
        <taxon>Pseudomonadota</taxon>
        <taxon>Alphaproteobacteria</taxon>
        <taxon>Sphingomonadales</taxon>
        <taxon>Sphingomonadaceae</taxon>
        <taxon>Sphingomonas</taxon>
    </lineage>
</organism>
<dbReference type="GO" id="GO:0052621">
    <property type="term" value="F:diguanylate cyclase activity"/>
    <property type="evidence" value="ECO:0007669"/>
    <property type="project" value="UniProtKB-EC"/>
</dbReference>
<dbReference type="PROSITE" id="PS50887">
    <property type="entry name" value="GGDEF"/>
    <property type="match status" value="1"/>
</dbReference>
<dbReference type="FunFam" id="3.30.70.270:FF:000001">
    <property type="entry name" value="Diguanylate cyclase domain protein"/>
    <property type="match status" value="1"/>
</dbReference>
<dbReference type="PANTHER" id="PTHR45138:SF9">
    <property type="entry name" value="DIGUANYLATE CYCLASE DGCM-RELATED"/>
    <property type="match status" value="1"/>
</dbReference>
<name>A0A7W9B9S1_9SPHN</name>
<dbReference type="Gene3D" id="3.30.70.270">
    <property type="match status" value="1"/>
</dbReference>
<dbReference type="PANTHER" id="PTHR45138">
    <property type="entry name" value="REGULATORY COMPONENTS OF SENSORY TRANSDUCTION SYSTEM"/>
    <property type="match status" value="1"/>
</dbReference>
<dbReference type="Pfam" id="PF00990">
    <property type="entry name" value="GGDEF"/>
    <property type="match status" value="1"/>
</dbReference>
<feature type="domain" description="GGDEF" evidence="3">
    <location>
        <begin position="187"/>
        <end position="320"/>
    </location>
</feature>
<dbReference type="Pfam" id="PF01590">
    <property type="entry name" value="GAF"/>
    <property type="match status" value="1"/>
</dbReference>
<comment type="caution">
    <text evidence="4">The sequence shown here is derived from an EMBL/GenBank/DDBJ whole genome shotgun (WGS) entry which is preliminary data.</text>
</comment>
<dbReference type="Proteomes" id="UP000546200">
    <property type="component" value="Unassembled WGS sequence"/>
</dbReference>
<dbReference type="EMBL" id="JACIJK010000001">
    <property type="protein sequence ID" value="MBB5713200.1"/>
    <property type="molecule type" value="Genomic_DNA"/>
</dbReference>
<proteinExistence type="predicted"/>
<dbReference type="InterPro" id="IPR029016">
    <property type="entry name" value="GAF-like_dom_sf"/>
</dbReference>
<comment type="catalytic activity">
    <reaction evidence="2">
        <text>2 GTP = 3',3'-c-di-GMP + 2 diphosphate</text>
        <dbReference type="Rhea" id="RHEA:24898"/>
        <dbReference type="ChEBI" id="CHEBI:33019"/>
        <dbReference type="ChEBI" id="CHEBI:37565"/>
        <dbReference type="ChEBI" id="CHEBI:58805"/>
        <dbReference type="EC" id="2.7.7.65"/>
    </reaction>
</comment>
<dbReference type="SMART" id="SM00065">
    <property type="entry name" value="GAF"/>
    <property type="match status" value="1"/>
</dbReference>
<evidence type="ECO:0000313" key="5">
    <source>
        <dbReference type="Proteomes" id="UP000546200"/>
    </source>
</evidence>
<dbReference type="SUPFAM" id="SSF55073">
    <property type="entry name" value="Nucleotide cyclase"/>
    <property type="match status" value="1"/>
</dbReference>
<dbReference type="InterPro" id="IPR029787">
    <property type="entry name" value="Nucleotide_cyclase"/>
</dbReference>
<dbReference type="InterPro" id="IPR000160">
    <property type="entry name" value="GGDEF_dom"/>
</dbReference>
<dbReference type="CDD" id="cd01949">
    <property type="entry name" value="GGDEF"/>
    <property type="match status" value="1"/>
</dbReference>
<keyword evidence="5" id="KW-1185">Reference proteome</keyword>
<evidence type="ECO:0000259" key="3">
    <source>
        <dbReference type="PROSITE" id="PS50887"/>
    </source>
</evidence>
<dbReference type="SUPFAM" id="SSF55781">
    <property type="entry name" value="GAF domain-like"/>
    <property type="match status" value="1"/>
</dbReference>
<dbReference type="Gene3D" id="3.30.450.40">
    <property type="match status" value="1"/>
</dbReference>
<sequence length="324" mass="35851">MDDEARLAALGRLEILETPPEELFENVVNLVRTVLAVPIATVSLVDRNRQWLKAQRGLNVNETSRSVSFCTHTIQQREPLIVEDAHLDERFATNPLVLGGPRIRSYAGVPLRTPDGYNVGSLCAMDTKPRRFSPADIAILSNFANVVSDELELRMIARSDYLTGALTRRGFEEELQREFDRHARYHRPASVVFLDIDHFKSINDTHGHPAGDQVLRQLADVARATLRPNDVLGRLGGEEFGVLLPETGAQDGFVAAERLRCALQKHTFAIGGLQTLKVTASLGVSSVAGHMSAGNWLAEADQELYRAKAEGRNCTRMTDLRMAS</sequence>
<dbReference type="SMART" id="SM00267">
    <property type="entry name" value="GGDEF"/>
    <property type="match status" value="1"/>
</dbReference>
<accession>A0A7W9B9S1</accession>
<evidence type="ECO:0000313" key="4">
    <source>
        <dbReference type="EMBL" id="MBB5713200.1"/>
    </source>
</evidence>
<evidence type="ECO:0000256" key="1">
    <source>
        <dbReference type="ARBA" id="ARBA00012528"/>
    </source>
</evidence>
<dbReference type="EC" id="2.7.7.65" evidence="1"/>